<evidence type="ECO:0000256" key="14">
    <source>
        <dbReference type="ARBA" id="ARBA00023288"/>
    </source>
</evidence>
<evidence type="ECO:0000256" key="5">
    <source>
        <dbReference type="ARBA" id="ARBA00022525"/>
    </source>
</evidence>
<comment type="catalytic activity">
    <reaction evidence="1">
        <text>Random endo-hydrolysis of N-acetyl-beta-D-glucosaminide (1-&gt;4)-beta-linkages in chitin and chitodextrins.</text>
        <dbReference type="EC" id="3.2.1.14"/>
    </reaction>
</comment>
<dbReference type="SUPFAM" id="SSF49899">
    <property type="entry name" value="Concanavalin A-like lectins/glucanases"/>
    <property type="match status" value="1"/>
</dbReference>
<keyword evidence="4" id="KW-0134">Cell wall</keyword>
<evidence type="ECO:0000256" key="6">
    <source>
        <dbReference type="ARBA" id="ARBA00022622"/>
    </source>
</evidence>
<dbReference type="PANTHER" id="PTHR10963">
    <property type="entry name" value="GLYCOSYL HYDROLASE-RELATED"/>
    <property type="match status" value="1"/>
</dbReference>
<dbReference type="GO" id="GO:0098552">
    <property type="term" value="C:side of membrane"/>
    <property type="evidence" value="ECO:0007669"/>
    <property type="project" value="UniProtKB-KW"/>
</dbReference>
<dbReference type="GO" id="GO:0016757">
    <property type="term" value="F:glycosyltransferase activity"/>
    <property type="evidence" value="ECO:0007669"/>
    <property type="project" value="UniProtKB-KW"/>
</dbReference>
<evidence type="ECO:0000256" key="10">
    <source>
        <dbReference type="ARBA" id="ARBA00022801"/>
    </source>
</evidence>
<dbReference type="GO" id="GO:0009277">
    <property type="term" value="C:fungal-type cell wall"/>
    <property type="evidence" value="ECO:0007669"/>
    <property type="project" value="UniProtKB-ARBA"/>
</dbReference>
<evidence type="ECO:0000259" key="23">
    <source>
        <dbReference type="PROSITE" id="PS51762"/>
    </source>
</evidence>
<evidence type="ECO:0000256" key="8">
    <source>
        <dbReference type="ARBA" id="ARBA00022679"/>
    </source>
</evidence>
<feature type="domain" description="GH16" evidence="23">
    <location>
        <begin position="18"/>
        <end position="233"/>
    </location>
</feature>
<dbReference type="InterPro" id="IPR013320">
    <property type="entry name" value="ConA-like_dom_sf"/>
</dbReference>
<dbReference type="InterPro" id="IPR050546">
    <property type="entry name" value="Glycosyl_Hydrlase_16"/>
</dbReference>
<dbReference type="CDD" id="cd02183">
    <property type="entry name" value="GH16_fungal_CRH1_transglycosylase"/>
    <property type="match status" value="1"/>
</dbReference>
<keyword evidence="15" id="KW-0326">Glycosidase</keyword>
<dbReference type="PIRSF" id="PIRSF037299">
    <property type="entry name" value="Glycosidase_CRH1_prd"/>
    <property type="match status" value="1"/>
</dbReference>
<sequence>MVKLNSKTLLSAALVAQSVVGEACNPMTSTNCPADTALSGSFSEDFHTESKWFKSIGNPGNITYGSDGLTLTLEKRLDNPSLHSTFYIMYGKVEAIAQAAPGQGMISSVFLQSDDLDEIDIEWTGGDTTQVQSNYFSKGQTTTYDRGEFHPVDSPQTTYHNYTVDWTKDAVTWYIDGVSVRVLPSDAPEGFPESPMALNIGIWAGGDSGNAPGTIEWAGGLTDYSQAPFSMGVKQIIVTDYSSGSEYTYGDQSGSADSIKAKDGSVNGRYDQAQVEFAALVDGQSVSEPSVSANQSSTISAVSSTVSVASSTSSVVVSSSSATNTTSTSTSTSSKKTSTSTSTTKTAAPTTTTTSSAKPTTTSKSSTKPTTTEAPKPSTTSTAPSSSTLVTKEHVSSTASSSATVQIAQSNGASKSFASWTMLFTLIISLF</sequence>
<keyword evidence="6" id="KW-0336">GPI-anchor</keyword>
<keyword evidence="13" id="KW-0325">Glycoprotein</keyword>
<feature type="active site" description="Nucleophile" evidence="19">
    <location>
        <position position="118"/>
    </location>
</feature>
<keyword evidence="5" id="KW-0964">Secreted</keyword>
<name>G0V720_NAUCA</name>
<dbReference type="FunFam" id="2.60.120.200:FF:000162">
    <property type="entry name" value="Glycosidase"/>
    <property type="match status" value="1"/>
</dbReference>
<dbReference type="GeneID" id="96900747"/>
<proteinExistence type="inferred from homology"/>
<dbReference type="GO" id="GO:0008843">
    <property type="term" value="F:endochitinase activity"/>
    <property type="evidence" value="ECO:0007669"/>
    <property type="project" value="UniProtKB-EC"/>
</dbReference>
<comment type="similarity">
    <text evidence="17">Belongs to the glycosyl hydrolase 16 family. CRH1 subfamily.</text>
</comment>
<feature type="active site" description="Proton donor" evidence="19">
    <location>
        <position position="122"/>
    </location>
</feature>
<gene>
    <name evidence="24" type="primary">NCAS0A07100</name>
    <name evidence="24" type="ordered locus">NCAS_0A07100</name>
</gene>
<evidence type="ECO:0000313" key="25">
    <source>
        <dbReference type="Proteomes" id="UP000001640"/>
    </source>
</evidence>
<evidence type="ECO:0000256" key="4">
    <source>
        <dbReference type="ARBA" id="ARBA00022512"/>
    </source>
</evidence>
<keyword evidence="9 22" id="KW-0732">Signal</keyword>
<keyword evidence="8" id="KW-0808">Transferase</keyword>
<dbReference type="Proteomes" id="UP000001640">
    <property type="component" value="Chromosome 1"/>
</dbReference>
<keyword evidence="12 20" id="KW-1015">Disulfide bond</keyword>
<evidence type="ECO:0000256" key="19">
    <source>
        <dbReference type="PIRSR" id="PIRSR037299-1"/>
    </source>
</evidence>
<dbReference type="OrthoDB" id="4781at2759"/>
<keyword evidence="10 18" id="KW-0378">Hydrolase</keyword>
<dbReference type="InParanoid" id="G0V720"/>
<dbReference type="InterPro" id="IPR000757">
    <property type="entry name" value="Beta-glucanase-like"/>
</dbReference>
<evidence type="ECO:0000256" key="18">
    <source>
        <dbReference type="PIRNR" id="PIRNR037299"/>
    </source>
</evidence>
<comment type="subcellular location">
    <subcellularLocation>
        <location evidence="3">Membrane</location>
        <topology evidence="3">Lipid-anchor</topology>
        <topology evidence="3">GPI-anchor</topology>
    </subcellularLocation>
    <subcellularLocation>
        <location evidence="2">Secreted</location>
        <location evidence="2">Cell wall</location>
    </subcellularLocation>
</comment>
<evidence type="ECO:0000256" key="20">
    <source>
        <dbReference type="PIRSR" id="PIRSR037299-2"/>
    </source>
</evidence>
<organism evidence="24 25">
    <name type="scientific">Naumovozyma castellii</name>
    <name type="common">Yeast</name>
    <name type="synonym">Saccharomyces castellii</name>
    <dbReference type="NCBI Taxonomy" id="27288"/>
    <lineage>
        <taxon>Eukaryota</taxon>
        <taxon>Fungi</taxon>
        <taxon>Dikarya</taxon>
        <taxon>Ascomycota</taxon>
        <taxon>Saccharomycotina</taxon>
        <taxon>Saccharomycetes</taxon>
        <taxon>Saccharomycetales</taxon>
        <taxon>Saccharomycetaceae</taxon>
        <taxon>Naumovozyma</taxon>
    </lineage>
</organism>
<evidence type="ECO:0000256" key="17">
    <source>
        <dbReference type="ARBA" id="ARBA00038074"/>
    </source>
</evidence>
<reference evidence="24 25" key="1">
    <citation type="journal article" date="2011" name="Proc. Natl. Acad. Sci. U.S.A.">
        <title>Evolutionary erosion of yeast sex chromosomes by mating-type switching accidents.</title>
        <authorList>
            <person name="Gordon J.L."/>
            <person name="Armisen D."/>
            <person name="Proux-Wera E."/>
            <person name="Oheigeartaigh S.S."/>
            <person name="Byrne K.P."/>
            <person name="Wolfe K.H."/>
        </authorList>
    </citation>
    <scope>NUCLEOTIDE SEQUENCE [LARGE SCALE GENOMIC DNA]</scope>
    <source>
        <strain evidence="25">ATCC 76901 / BCRC 22586 / CBS 4309 / NBRC 1992 / NRRL Y-12630</strain>
    </source>
</reference>
<dbReference type="eggNOG" id="ENOG502QQ71">
    <property type="taxonomic scope" value="Eukaryota"/>
</dbReference>
<evidence type="ECO:0000256" key="13">
    <source>
        <dbReference type="ARBA" id="ARBA00023180"/>
    </source>
</evidence>
<dbReference type="GO" id="GO:0005975">
    <property type="term" value="P:carbohydrate metabolic process"/>
    <property type="evidence" value="ECO:0007669"/>
    <property type="project" value="InterPro"/>
</dbReference>
<keyword evidence="14" id="KW-0449">Lipoprotein</keyword>
<evidence type="ECO:0000256" key="16">
    <source>
        <dbReference type="ARBA" id="ARBA00023316"/>
    </source>
</evidence>
<dbReference type="PROSITE" id="PS51762">
    <property type="entry name" value="GH16_2"/>
    <property type="match status" value="1"/>
</dbReference>
<evidence type="ECO:0000313" key="24">
    <source>
        <dbReference type="EMBL" id="CCC67268.1"/>
    </source>
</evidence>
<protein>
    <recommendedName>
        <fullName evidence="18">Crh-like protein</fullName>
        <ecNumber evidence="18">3.2.-.-</ecNumber>
    </recommendedName>
</protein>
<feature type="region of interest" description="Disordered" evidence="21">
    <location>
        <begin position="315"/>
        <end position="404"/>
    </location>
</feature>
<feature type="disulfide bond" evidence="20">
    <location>
        <begin position="24"/>
        <end position="32"/>
    </location>
</feature>
<dbReference type="EMBL" id="HE576752">
    <property type="protein sequence ID" value="CCC67268.1"/>
    <property type="molecule type" value="Genomic_DNA"/>
</dbReference>
<evidence type="ECO:0000256" key="11">
    <source>
        <dbReference type="ARBA" id="ARBA00023136"/>
    </source>
</evidence>
<dbReference type="STRING" id="1064592.G0V720"/>
<dbReference type="KEGG" id="ncs:NCAS_0A07100"/>
<dbReference type="HOGENOM" id="CLU_027506_2_2_1"/>
<evidence type="ECO:0000256" key="3">
    <source>
        <dbReference type="ARBA" id="ARBA00004589"/>
    </source>
</evidence>
<keyword evidence="7" id="KW-0328">Glycosyltransferase</keyword>
<dbReference type="Gene3D" id="2.60.120.200">
    <property type="match status" value="1"/>
</dbReference>
<dbReference type="GO" id="GO:0031505">
    <property type="term" value="P:fungal-type cell wall organization"/>
    <property type="evidence" value="ECO:0007669"/>
    <property type="project" value="UniProtKB-ARBA"/>
</dbReference>
<dbReference type="InterPro" id="IPR017168">
    <property type="entry name" value="CHR-like"/>
</dbReference>
<dbReference type="EC" id="3.2.-.-" evidence="18"/>
<dbReference type="RefSeq" id="XP_003673649.1">
    <property type="nucleotide sequence ID" value="XM_003673601.1"/>
</dbReference>
<keyword evidence="16" id="KW-0961">Cell wall biogenesis/degradation</keyword>
<feature type="signal peptide" evidence="22">
    <location>
        <begin position="1"/>
        <end position="23"/>
    </location>
</feature>
<dbReference type="AlphaFoldDB" id="G0V720"/>
<keyword evidence="11 18" id="KW-0472">Membrane</keyword>
<accession>G0V720</accession>
<evidence type="ECO:0000256" key="15">
    <source>
        <dbReference type="ARBA" id="ARBA00023295"/>
    </source>
</evidence>
<reference key="2">
    <citation type="submission" date="2011-08" db="EMBL/GenBank/DDBJ databases">
        <title>Genome sequence of Naumovozyma castellii.</title>
        <authorList>
            <person name="Gordon J.L."/>
            <person name="Armisen D."/>
            <person name="Proux-Wera E."/>
            <person name="OhEigeartaigh S.S."/>
            <person name="Byrne K.P."/>
            <person name="Wolfe K.H."/>
        </authorList>
    </citation>
    <scope>NUCLEOTIDE SEQUENCE</scope>
    <source>
        <strain>Type strain:CBS 4309</strain>
    </source>
</reference>
<evidence type="ECO:0000256" key="9">
    <source>
        <dbReference type="ARBA" id="ARBA00022729"/>
    </source>
</evidence>
<evidence type="ECO:0000256" key="2">
    <source>
        <dbReference type="ARBA" id="ARBA00004191"/>
    </source>
</evidence>
<feature type="chain" id="PRO_5003410950" description="Crh-like protein" evidence="22">
    <location>
        <begin position="24"/>
        <end position="431"/>
    </location>
</feature>
<keyword evidence="25" id="KW-1185">Reference proteome</keyword>
<dbReference type="OMA" id="HNMIATE"/>
<evidence type="ECO:0000256" key="7">
    <source>
        <dbReference type="ARBA" id="ARBA00022676"/>
    </source>
</evidence>
<evidence type="ECO:0000256" key="1">
    <source>
        <dbReference type="ARBA" id="ARBA00000822"/>
    </source>
</evidence>
<dbReference type="PANTHER" id="PTHR10963:SF68">
    <property type="entry name" value="GLYCOSIDASE CRH1-RELATED"/>
    <property type="match status" value="1"/>
</dbReference>
<evidence type="ECO:0000256" key="21">
    <source>
        <dbReference type="SAM" id="MobiDB-lite"/>
    </source>
</evidence>
<evidence type="ECO:0000256" key="22">
    <source>
        <dbReference type="SAM" id="SignalP"/>
    </source>
</evidence>
<dbReference type="Pfam" id="PF00722">
    <property type="entry name" value="Glyco_hydro_16"/>
    <property type="match status" value="1"/>
</dbReference>
<evidence type="ECO:0000256" key="12">
    <source>
        <dbReference type="ARBA" id="ARBA00023157"/>
    </source>
</evidence>